<protein>
    <submittedName>
        <fullName evidence="2">Phosphoheptose isomerase</fullName>
    </submittedName>
</protein>
<dbReference type="CDD" id="cd05006">
    <property type="entry name" value="SIS_GmhA"/>
    <property type="match status" value="1"/>
</dbReference>
<dbReference type="Gene3D" id="3.40.50.10490">
    <property type="entry name" value="Glucose-6-phosphate isomerase like protein, domain 1"/>
    <property type="match status" value="1"/>
</dbReference>
<sequence length="187" mass="19874">MKAFIEQYQSRLAAQIAALDSDAIEQLAVTLIDCVKHQRQVFICGNGGSAGNAMHLANDFLYGISPDGSRALNVEALPANSAVVTCLGNDIGYANIFAHQLKVKAKADDVLIVLSGSGNSENIVAALNVAKETGMKSFAIVGFTGGKARTLADCSIYNEIHDMQVAEDLQLIVGHMLMQYLCEALAK</sequence>
<dbReference type="PANTHER" id="PTHR30390">
    <property type="entry name" value="SEDOHEPTULOSE 7-PHOSPHATE ISOMERASE / DNAA INITIATOR-ASSOCIATING FACTOR FOR REPLICATION INITIATION"/>
    <property type="match status" value="1"/>
</dbReference>
<proteinExistence type="predicted"/>
<dbReference type="OrthoDB" id="9810929at2"/>
<dbReference type="Proteomes" id="UP000176037">
    <property type="component" value="Unassembled WGS sequence"/>
</dbReference>
<accession>A0A1E8FF79</accession>
<dbReference type="InterPro" id="IPR050099">
    <property type="entry name" value="SIS_GmhA/DiaA_subfam"/>
</dbReference>
<evidence type="ECO:0000259" key="1">
    <source>
        <dbReference type="PROSITE" id="PS51464"/>
    </source>
</evidence>
<dbReference type="InterPro" id="IPR001347">
    <property type="entry name" value="SIS_dom"/>
</dbReference>
<gene>
    <name evidence="2" type="ORF">BFC17_13415</name>
</gene>
<reference evidence="2 3" key="1">
    <citation type="submission" date="2016-09" db="EMBL/GenBank/DDBJ databases">
        <title>Alteromonas lipolytica, a new species isolated from sea water.</title>
        <authorList>
            <person name="Wu Y.-H."/>
            <person name="Cheng H."/>
            <person name="Xu X.-W."/>
        </authorList>
    </citation>
    <scope>NUCLEOTIDE SEQUENCE [LARGE SCALE GENOMIC DNA]</scope>
    <source>
        <strain evidence="2 3">JW12</strain>
    </source>
</reference>
<evidence type="ECO:0000313" key="3">
    <source>
        <dbReference type="Proteomes" id="UP000176037"/>
    </source>
</evidence>
<dbReference type="InterPro" id="IPR046348">
    <property type="entry name" value="SIS_dom_sf"/>
</dbReference>
<keyword evidence="2" id="KW-0413">Isomerase</keyword>
<keyword evidence="3" id="KW-1185">Reference proteome</keyword>
<feature type="domain" description="SIS" evidence="1">
    <location>
        <begin position="31"/>
        <end position="187"/>
    </location>
</feature>
<dbReference type="AlphaFoldDB" id="A0A1E8FF79"/>
<comment type="caution">
    <text evidence="2">The sequence shown here is derived from an EMBL/GenBank/DDBJ whole genome shotgun (WGS) entry which is preliminary data.</text>
</comment>
<dbReference type="GO" id="GO:1901135">
    <property type="term" value="P:carbohydrate derivative metabolic process"/>
    <property type="evidence" value="ECO:0007669"/>
    <property type="project" value="InterPro"/>
</dbReference>
<dbReference type="Pfam" id="PF13580">
    <property type="entry name" value="SIS_2"/>
    <property type="match status" value="1"/>
</dbReference>
<dbReference type="PROSITE" id="PS51464">
    <property type="entry name" value="SIS"/>
    <property type="match status" value="1"/>
</dbReference>
<dbReference type="SUPFAM" id="SSF53697">
    <property type="entry name" value="SIS domain"/>
    <property type="match status" value="1"/>
</dbReference>
<organism evidence="2 3">
    <name type="scientific">Alteromonas lipolytica</name>
    <dbReference type="NCBI Taxonomy" id="1856405"/>
    <lineage>
        <taxon>Bacteria</taxon>
        <taxon>Pseudomonadati</taxon>
        <taxon>Pseudomonadota</taxon>
        <taxon>Gammaproteobacteria</taxon>
        <taxon>Alteromonadales</taxon>
        <taxon>Alteromonadaceae</taxon>
        <taxon>Alteromonas/Salinimonas group</taxon>
        <taxon>Alteromonas</taxon>
    </lineage>
</organism>
<name>A0A1E8FF79_9ALTE</name>
<dbReference type="RefSeq" id="WP_070175511.1">
    <property type="nucleotide sequence ID" value="NZ_BMJR01000001.1"/>
</dbReference>
<dbReference type="InterPro" id="IPR035461">
    <property type="entry name" value="GmhA/DiaA"/>
</dbReference>
<dbReference type="STRING" id="1856405.BFC17_13415"/>
<dbReference type="EMBL" id="MJIC01000010">
    <property type="protein sequence ID" value="OFI34592.1"/>
    <property type="molecule type" value="Genomic_DNA"/>
</dbReference>
<dbReference type="PANTHER" id="PTHR30390:SF8">
    <property type="entry name" value="SUGAR ISOMERASE (SIS)"/>
    <property type="match status" value="1"/>
</dbReference>
<dbReference type="GO" id="GO:0016853">
    <property type="term" value="F:isomerase activity"/>
    <property type="evidence" value="ECO:0007669"/>
    <property type="project" value="UniProtKB-KW"/>
</dbReference>
<evidence type="ECO:0000313" key="2">
    <source>
        <dbReference type="EMBL" id="OFI34592.1"/>
    </source>
</evidence>
<dbReference type="GO" id="GO:0097367">
    <property type="term" value="F:carbohydrate derivative binding"/>
    <property type="evidence" value="ECO:0007669"/>
    <property type="project" value="InterPro"/>
</dbReference>